<dbReference type="SMART" id="SM00014">
    <property type="entry name" value="acidPPc"/>
    <property type="match status" value="1"/>
</dbReference>
<feature type="transmembrane region" description="Helical" evidence="4">
    <location>
        <begin position="80"/>
        <end position="102"/>
    </location>
</feature>
<evidence type="ECO:0000313" key="7">
    <source>
        <dbReference type="Proteomes" id="UP000588068"/>
    </source>
</evidence>
<name>A0A841HS09_9GAMM</name>
<feature type="transmembrane region" description="Helical" evidence="4">
    <location>
        <begin position="167"/>
        <end position="188"/>
    </location>
</feature>
<dbReference type="GO" id="GO:0050380">
    <property type="term" value="F:undecaprenyl-diphosphatase activity"/>
    <property type="evidence" value="ECO:0007669"/>
    <property type="project" value="UniProtKB-EC"/>
</dbReference>
<evidence type="ECO:0000313" key="6">
    <source>
        <dbReference type="EMBL" id="MBB6095553.1"/>
    </source>
</evidence>
<keyword evidence="4" id="KW-0472">Membrane</keyword>
<keyword evidence="7" id="KW-1185">Reference proteome</keyword>
<organism evidence="6 7">
    <name type="scientific">Povalibacter uvarum</name>
    <dbReference type="NCBI Taxonomy" id="732238"/>
    <lineage>
        <taxon>Bacteria</taxon>
        <taxon>Pseudomonadati</taxon>
        <taxon>Pseudomonadota</taxon>
        <taxon>Gammaproteobacteria</taxon>
        <taxon>Steroidobacterales</taxon>
        <taxon>Steroidobacteraceae</taxon>
        <taxon>Povalibacter</taxon>
    </lineage>
</organism>
<dbReference type="InterPro" id="IPR036938">
    <property type="entry name" value="PAP2/HPO_sf"/>
</dbReference>
<feature type="domain" description="Phosphatidic acid phosphatase type 2/haloperoxidase" evidence="5">
    <location>
        <begin position="164"/>
        <end position="279"/>
    </location>
</feature>
<dbReference type="Proteomes" id="UP000588068">
    <property type="component" value="Unassembled WGS sequence"/>
</dbReference>
<dbReference type="PANTHER" id="PTHR14969">
    <property type="entry name" value="SPHINGOSINE-1-PHOSPHATE PHOSPHOHYDROLASE"/>
    <property type="match status" value="1"/>
</dbReference>
<feature type="transmembrane region" description="Helical" evidence="4">
    <location>
        <begin position="234"/>
        <end position="252"/>
    </location>
</feature>
<dbReference type="Pfam" id="PF01569">
    <property type="entry name" value="PAP2"/>
    <property type="match status" value="1"/>
</dbReference>
<keyword evidence="6" id="KW-0378">Hydrolase</keyword>
<dbReference type="EMBL" id="JACHHZ010000005">
    <property type="protein sequence ID" value="MBB6095553.1"/>
    <property type="molecule type" value="Genomic_DNA"/>
</dbReference>
<dbReference type="Gene3D" id="1.20.144.10">
    <property type="entry name" value="Phosphatidic acid phosphatase type 2/haloperoxidase"/>
    <property type="match status" value="2"/>
</dbReference>
<sequence>MESLADTIARHALAVLLGMATLMLGMTHVLWRSIERHGASLGRLVVGLWNALRSSRVIGSLRGIPGLGHMITHTMTAARYLGVYALIAFAASLTLVALFFALADEIGIDEDFARFDSLLAQALATHLSREFLQIIAMITHLGDRNFLTAIVIVVMIALLVRRDKLLAAAWVIATSCGALLNSLLKVLFERARPVHEHGVVFVEGWSFPSGHASGAMLVYGLLAYIVVRHTPAKWHLPVAIVSVALIVFVGFSRVLLQVHYLSDVLAGYASAAAWTTLCIAGLETARWRAKAANGNG</sequence>
<dbReference type="AlphaFoldDB" id="A0A841HS09"/>
<keyword evidence="4" id="KW-0812">Transmembrane</keyword>
<feature type="transmembrane region" description="Helical" evidence="4">
    <location>
        <begin position="12"/>
        <end position="31"/>
    </location>
</feature>
<reference evidence="6 7" key="1">
    <citation type="submission" date="2020-08" db="EMBL/GenBank/DDBJ databases">
        <title>Genomic Encyclopedia of Type Strains, Phase IV (KMG-IV): sequencing the most valuable type-strain genomes for metagenomic binning, comparative biology and taxonomic classification.</title>
        <authorList>
            <person name="Goeker M."/>
        </authorList>
    </citation>
    <scope>NUCLEOTIDE SEQUENCE [LARGE SCALE GENOMIC DNA]</scope>
    <source>
        <strain evidence="6 7">DSM 26723</strain>
    </source>
</reference>
<dbReference type="EC" id="3.6.1.27" evidence="1"/>
<evidence type="ECO:0000256" key="1">
    <source>
        <dbReference type="ARBA" id="ARBA00012374"/>
    </source>
</evidence>
<keyword evidence="4" id="KW-1133">Transmembrane helix</keyword>
<dbReference type="InterPro" id="IPR000326">
    <property type="entry name" value="PAP2/HPO"/>
</dbReference>
<feature type="transmembrane region" description="Helical" evidence="4">
    <location>
        <begin position="208"/>
        <end position="227"/>
    </location>
</feature>
<evidence type="ECO:0000256" key="2">
    <source>
        <dbReference type="ARBA" id="ARBA00032707"/>
    </source>
</evidence>
<gene>
    <name evidence="6" type="ORF">HNQ60_004443</name>
</gene>
<evidence type="ECO:0000256" key="4">
    <source>
        <dbReference type="SAM" id="Phobius"/>
    </source>
</evidence>
<dbReference type="SUPFAM" id="SSF48317">
    <property type="entry name" value="Acid phosphatase/Vanadium-dependent haloperoxidase"/>
    <property type="match status" value="1"/>
</dbReference>
<comment type="caution">
    <text evidence="6">The sequence shown here is derived from an EMBL/GenBank/DDBJ whole genome shotgun (WGS) entry which is preliminary data.</text>
</comment>
<evidence type="ECO:0000259" key="5">
    <source>
        <dbReference type="SMART" id="SM00014"/>
    </source>
</evidence>
<proteinExistence type="predicted"/>
<dbReference type="RefSeq" id="WP_184334909.1">
    <property type="nucleotide sequence ID" value="NZ_JACHHZ010000005.1"/>
</dbReference>
<dbReference type="CDD" id="cd03392">
    <property type="entry name" value="PAP2_like_2"/>
    <property type="match status" value="1"/>
</dbReference>
<feature type="transmembrane region" description="Helical" evidence="4">
    <location>
        <begin position="144"/>
        <end position="160"/>
    </location>
</feature>
<accession>A0A841HS09</accession>
<dbReference type="PANTHER" id="PTHR14969:SF13">
    <property type="entry name" value="AT30094P"/>
    <property type="match status" value="1"/>
</dbReference>
<evidence type="ECO:0000256" key="3">
    <source>
        <dbReference type="ARBA" id="ARBA00047594"/>
    </source>
</evidence>
<protein>
    <recommendedName>
        <fullName evidence="1">undecaprenyl-diphosphate phosphatase</fullName>
        <ecNumber evidence="1">3.6.1.27</ecNumber>
    </recommendedName>
    <alternativeName>
        <fullName evidence="2">Undecaprenyl pyrophosphate phosphatase</fullName>
    </alternativeName>
</protein>
<feature type="transmembrane region" description="Helical" evidence="4">
    <location>
        <begin position="264"/>
        <end position="282"/>
    </location>
</feature>
<comment type="catalytic activity">
    <reaction evidence="3">
        <text>di-trans,octa-cis-undecaprenyl diphosphate + H2O = di-trans,octa-cis-undecaprenyl phosphate + phosphate + H(+)</text>
        <dbReference type="Rhea" id="RHEA:28094"/>
        <dbReference type="ChEBI" id="CHEBI:15377"/>
        <dbReference type="ChEBI" id="CHEBI:15378"/>
        <dbReference type="ChEBI" id="CHEBI:43474"/>
        <dbReference type="ChEBI" id="CHEBI:58405"/>
        <dbReference type="ChEBI" id="CHEBI:60392"/>
        <dbReference type="EC" id="3.6.1.27"/>
    </reaction>
</comment>